<dbReference type="PROSITE" id="PS51330">
    <property type="entry name" value="DHFR_2"/>
    <property type="match status" value="1"/>
</dbReference>
<reference evidence="10 11" key="1">
    <citation type="submission" date="2015-11" db="EMBL/GenBank/DDBJ databases">
        <title>Genomic analysis of 38 Legionella species identifies large and diverse effector repertoires.</title>
        <authorList>
            <person name="Burstein D."/>
            <person name="Amaro F."/>
            <person name="Zusman T."/>
            <person name="Lifshitz Z."/>
            <person name="Cohen O."/>
            <person name="Gilbert J.A."/>
            <person name="Pupko T."/>
            <person name="Shuman H.A."/>
            <person name="Segal G."/>
        </authorList>
    </citation>
    <scope>NUCLEOTIDE SEQUENCE [LARGE SCALE GENOMIC DNA]</scope>
    <source>
        <strain evidence="10 11">ATCC 49506</strain>
    </source>
</reference>
<dbReference type="SUPFAM" id="SSF53597">
    <property type="entry name" value="Dihydrofolate reductase-like"/>
    <property type="match status" value="1"/>
</dbReference>
<evidence type="ECO:0000256" key="8">
    <source>
        <dbReference type="PIRNR" id="PIRNR000194"/>
    </source>
</evidence>
<dbReference type="GO" id="GO:0046452">
    <property type="term" value="P:dihydrofolate metabolic process"/>
    <property type="evidence" value="ECO:0007669"/>
    <property type="project" value="TreeGrafter"/>
</dbReference>
<sequence>MTIISLIAAIDENNGLGKDNHLLAHLPADLQHFKKITMGKPIIMGRNTYHSIGKPLPGRLNIILSRHKISVAGVEVADTLPKALALVDDVPEAMIIGGATIYEQALAFATRIYLTVIHHQFAADVFFPKLNESSWHCEEKIFRERDEKNSYDMTFYRYERITEPPQP</sequence>
<evidence type="ECO:0000256" key="7">
    <source>
        <dbReference type="ARBA" id="ARBA00025067"/>
    </source>
</evidence>
<dbReference type="FunFam" id="3.40.430.10:FF:000001">
    <property type="entry name" value="Dihydrofolate reductase"/>
    <property type="match status" value="1"/>
</dbReference>
<dbReference type="Proteomes" id="UP000054725">
    <property type="component" value="Unassembled WGS sequence"/>
</dbReference>
<name>A0A0W0X3I1_9GAMM</name>
<dbReference type="PANTHER" id="PTHR48069:SF3">
    <property type="entry name" value="DIHYDROFOLATE REDUCTASE"/>
    <property type="match status" value="1"/>
</dbReference>
<dbReference type="GO" id="GO:0046655">
    <property type="term" value="P:folic acid metabolic process"/>
    <property type="evidence" value="ECO:0007669"/>
    <property type="project" value="TreeGrafter"/>
</dbReference>
<evidence type="ECO:0000256" key="3">
    <source>
        <dbReference type="ARBA" id="ARBA00012856"/>
    </source>
</evidence>
<dbReference type="OrthoDB" id="9804315at2"/>
<dbReference type="UniPathway" id="UPA00077">
    <property type="reaction ID" value="UER00158"/>
</dbReference>
<evidence type="ECO:0000259" key="9">
    <source>
        <dbReference type="PROSITE" id="PS51330"/>
    </source>
</evidence>
<feature type="domain" description="DHFR" evidence="9">
    <location>
        <begin position="3"/>
        <end position="160"/>
    </location>
</feature>
<comment type="similarity">
    <text evidence="2 8">Belongs to the dihydrofolate reductase family.</text>
</comment>
<dbReference type="InterPro" id="IPR024072">
    <property type="entry name" value="DHFR-like_dom_sf"/>
</dbReference>
<dbReference type="Gene3D" id="3.40.430.10">
    <property type="entry name" value="Dihydrofolate Reductase, subunit A"/>
    <property type="match status" value="1"/>
</dbReference>
<dbReference type="GO" id="GO:0046654">
    <property type="term" value="P:tetrahydrofolate biosynthetic process"/>
    <property type="evidence" value="ECO:0007669"/>
    <property type="project" value="UniProtKB-UniPathway"/>
</dbReference>
<gene>
    <name evidence="10" type="primary">folA</name>
    <name evidence="10" type="ORF">Lnau_0281</name>
</gene>
<comment type="catalytic activity">
    <reaction evidence="8">
        <text>(6S)-5,6,7,8-tetrahydrofolate + NADP(+) = 7,8-dihydrofolate + NADPH + H(+)</text>
        <dbReference type="Rhea" id="RHEA:15009"/>
        <dbReference type="ChEBI" id="CHEBI:15378"/>
        <dbReference type="ChEBI" id="CHEBI:57451"/>
        <dbReference type="ChEBI" id="CHEBI:57453"/>
        <dbReference type="ChEBI" id="CHEBI:57783"/>
        <dbReference type="ChEBI" id="CHEBI:58349"/>
        <dbReference type="EC" id="1.5.1.3"/>
    </reaction>
</comment>
<dbReference type="EC" id="1.5.1.3" evidence="3 8"/>
<dbReference type="GO" id="GO:0004146">
    <property type="term" value="F:dihydrofolate reductase activity"/>
    <property type="evidence" value="ECO:0007669"/>
    <property type="project" value="UniProtKB-EC"/>
</dbReference>
<dbReference type="CDD" id="cd00209">
    <property type="entry name" value="DHFR"/>
    <property type="match status" value="1"/>
</dbReference>
<dbReference type="PIRSF" id="PIRSF000194">
    <property type="entry name" value="DHFR"/>
    <property type="match status" value="1"/>
</dbReference>
<evidence type="ECO:0000256" key="6">
    <source>
        <dbReference type="ARBA" id="ARBA00023002"/>
    </source>
</evidence>
<evidence type="ECO:0000313" key="10">
    <source>
        <dbReference type="EMBL" id="KTD39082.1"/>
    </source>
</evidence>
<evidence type="ECO:0000256" key="5">
    <source>
        <dbReference type="ARBA" id="ARBA00022857"/>
    </source>
</evidence>
<accession>A0A0W0X3I1</accession>
<dbReference type="InterPro" id="IPR012259">
    <property type="entry name" value="DHFR"/>
</dbReference>
<dbReference type="RefSeq" id="WP_058503369.1">
    <property type="nucleotide sequence ID" value="NZ_CAAAIF010000019.1"/>
</dbReference>
<dbReference type="PANTHER" id="PTHR48069">
    <property type="entry name" value="DIHYDROFOLATE REDUCTASE"/>
    <property type="match status" value="1"/>
</dbReference>
<dbReference type="Pfam" id="PF00186">
    <property type="entry name" value="DHFR_1"/>
    <property type="match status" value="1"/>
</dbReference>
<keyword evidence="4 8" id="KW-0554">One-carbon metabolism</keyword>
<keyword evidence="5 8" id="KW-0521">NADP</keyword>
<comment type="function">
    <text evidence="7 8">Key enzyme in folate metabolism. Catalyzes an essential reaction for de novo glycine and purine synthesis, and for DNA precursor synthesis.</text>
</comment>
<dbReference type="InterPro" id="IPR001796">
    <property type="entry name" value="DHFR_dom"/>
</dbReference>
<dbReference type="PRINTS" id="PR00070">
    <property type="entry name" value="DHFR"/>
</dbReference>
<keyword evidence="6 8" id="KW-0560">Oxidoreductase</keyword>
<dbReference type="GO" id="GO:0070401">
    <property type="term" value="F:NADP+ binding"/>
    <property type="evidence" value="ECO:0007669"/>
    <property type="project" value="UniProtKB-ARBA"/>
</dbReference>
<comment type="caution">
    <text evidence="10">The sequence shown here is derived from an EMBL/GenBank/DDBJ whole genome shotgun (WGS) entry which is preliminary data.</text>
</comment>
<keyword evidence="11" id="KW-1185">Reference proteome</keyword>
<comment type="pathway">
    <text evidence="1 8">Cofactor biosynthesis; tetrahydrofolate biosynthesis; 5,6,7,8-tetrahydrofolate from 7,8-dihydrofolate: step 1/1.</text>
</comment>
<protein>
    <recommendedName>
        <fullName evidence="3 8">Dihydrofolate reductase</fullName>
        <ecNumber evidence="3 8">1.5.1.3</ecNumber>
    </recommendedName>
</protein>
<dbReference type="AlphaFoldDB" id="A0A0W0X3I1"/>
<evidence type="ECO:0000256" key="1">
    <source>
        <dbReference type="ARBA" id="ARBA00004903"/>
    </source>
</evidence>
<dbReference type="GO" id="GO:0005829">
    <property type="term" value="C:cytosol"/>
    <property type="evidence" value="ECO:0007669"/>
    <property type="project" value="TreeGrafter"/>
</dbReference>
<organism evidence="10 11">
    <name type="scientific">Legionella nautarum</name>
    <dbReference type="NCBI Taxonomy" id="45070"/>
    <lineage>
        <taxon>Bacteria</taxon>
        <taxon>Pseudomonadati</taxon>
        <taxon>Pseudomonadota</taxon>
        <taxon>Gammaproteobacteria</taxon>
        <taxon>Legionellales</taxon>
        <taxon>Legionellaceae</taxon>
        <taxon>Legionella</taxon>
    </lineage>
</organism>
<dbReference type="STRING" id="45070.Lnau_0281"/>
<dbReference type="EMBL" id="LNYO01000003">
    <property type="protein sequence ID" value="KTD39082.1"/>
    <property type="molecule type" value="Genomic_DNA"/>
</dbReference>
<proteinExistence type="inferred from homology"/>
<dbReference type="GO" id="GO:0006730">
    <property type="term" value="P:one-carbon metabolic process"/>
    <property type="evidence" value="ECO:0007669"/>
    <property type="project" value="UniProtKB-KW"/>
</dbReference>
<evidence type="ECO:0000313" key="11">
    <source>
        <dbReference type="Proteomes" id="UP000054725"/>
    </source>
</evidence>
<evidence type="ECO:0000256" key="2">
    <source>
        <dbReference type="ARBA" id="ARBA00009539"/>
    </source>
</evidence>
<evidence type="ECO:0000256" key="4">
    <source>
        <dbReference type="ARBA" id="ARBA00022563"/>
    </source>
</evidence>
<dbReference type="PATRIC" id="fig|45070.6.peg.291"/>